<evidence type="ECO:0000256" key="1">
    <source>
        <dbReference type="SAM" id="MobiDB-lite"/>
    </source>
</evidence>
<keyword evidence="2" id="KW-0472">Membrane</keyword>
<keyword evidence="4" id="KW-1185">Reference proteome</keyword>
<evidence type="ECO:0000313" key="4">
    <source>
        <dbReference type="Proteomes" id="UP000640274"/>
    </source>
</evidence>
<keyword evidence="2" id="KW-0812">Transmembrane</keyword>
<proteinExistence type="predicted"/>
<evidence type="ECO:0000256" key="2">
    <source>
        <dbReference type="SAM" id="Phobius"/>
    </source>
</evidence>
<name>A0A934MLB1_9BACL</name>
<dbReference type="EMBL" id="JAELUP010000062">
    <property type="protein sequence ID" value="MBJ6361990.1"/>
    <property type="molecule type" value="Genomic_DNA"/>
</dbReference>
<feature type="transmembrane region" description="Helical" evidence="2">
    <location>
        <begin position="45"/>
        <end position="64"/>
    </location>
</feature>
<keyword evidence="2" id="KW-1133">Transmembrane helix</keyword>
<dbReference type="Proteomes" id="UP000640274">
    <property type="component" value="Unassembled WGS sequence"/>
</dbReference>
<protein>
    <submittedName>
        <fullName evidence="3">Uncharacterized protein</fullName>
    </submittedName>
</protein>
<organism evidence="3 4">
    <name type="scientific">Paenibacillus roseus</name>
    <dbReference type="NCBI Taxonomy" id="2798579"/>
    <lineage>
        <taxon>Bacteria</taxon>
        <taxon>Bacillati</taxon>
        <taxon>Bacillota</taxon>
        <taxon>Bacilli</taxon>
        <taxon>Bacillales</taxon>
        <taxon>Paenibacillaceae</taxon>
        <taxon>Paenibacillus</taxon>
    </lineage>
</organism>
<gene>
    <name evidence="3" type="ORF">JFN88_12010</name>
</gene>
<accession>A0A934MLB1</accession>
<dbReference type="RefSeq" id="WP_199019538.1">
    <property type="nucleotide sequence ID" value="NZ_JAELUP010000062.1"/>
</dbReference>
<evidence type="ECO:0000313" key="3">
    <source>
        <dbReference type="EMBL" id="MBJ6361990.1"/>
    </source>
</evidence>
<feature type="compositionally biased region" description="Polar residues" evidence="1">
    <location>
        <begin position="125"/>
        <end position="139"/>
    </location>
</feature>
<reference evidence="3" key="1">
    <citation type="submission" date="2020-12" db="EMBL/GenBank/DDBJ databases">
        <authorList>
            <person name="Huq M.A."/>
        </authorList>
    </citation>
    <scope>NUCLEOTIDE SEQUENCE</scope>
    <source>
        <strain evidence="3">MAHUQ-46</strain>
    </source>
</reference>
<dbReference type="AlphaFoldDB" id="A0A934MLB1"/>
<sequence length="228" mass="25563">MDKKIKKVRTPLGLIGIKWYISKDGTRWVRFGDGERKRIARGGFLLFKWTTILIIIGVIGWNGYNYSMSYASDKMIQQLSNQLVNAEEFQRMKQDPSVRQLLTEHADELGKEYIAKLGSPKPNDGASSGNQGTNQAEDQTGSDKPANKPAVDDKKGSKLIVRNKEEALKLLLSKFTMKELTDLANSAKGGLTEKKKEHIKDTVMARLTADEFEAVKVVVMMELLKKEG</sequence>
<comment type="caution">
    <text evidence="3">The sequence shown here is derived from an EMBL/GenBank/DDBJ whole genome shotgun (WGS) entry which is preliminary data.</text>
</comment>
<feature type="region of interest" description="Disordered" evidence="1">
    <location>
        <begin position="116"/>
        <end position="158"/>
    </location>
</feature>